<dbReference type="OrthoDB" id="8907449at2759"/>
<gene>
    <name evidence="1" type="ORF">GSTENG00004730001</name>
</gene>
<reference evidence="1" key="2">
    <citation type="submission" date="2004-02" db="EMBL/GenBank/DDBJ databases">
        <authorList>
            <consortium name="Genoscope"/>
            <consortium name="Whitehead Institute Centre for Genome Research"/>
        </authorList>
    </citation>
    <scope>NUCLEOTIDE SEQUENCE</scope>
</reference>
<dbReference type="AlphaFoldDB" id="Q4T9I2"/>
<dbReference type="EMBL" id="CAAE01007554">
    <property type="protein sequence ID" value="CAF90450.1"/>
    <property type="molecule type" value="Genomic_DNA"/>
</dbReference>
<evidence type="ECO:0000313" key="1">
    <source>
        <dbReference type="EMBL" id="CAF90450.1"/>
    </source>
</evidence>
<feature type="non-terminal residue" evidence="1">
    <location>
        <position position="1"/>
    </location>
</feature>
<sequence length="97" mass="11216">KVNWGKSEALMAGGGLGEGLTLPGGLQWRSGGLRYLGVFLGEESFMRRNWEDSLEKTRGKLEKWKWLLPKMSFRGRTLHKTHVLYRCRKPPEKPFIK</sequence>
<comment type="caution">
    <text evidence="1">The sequence shown here is derived from an EMBL/GenBank/DDBJ whole genome shotgun (WGS) entry which is preliminary data.</text>
</comment>
<accession>Q4T9I2</accession>
<organism evidence="1">
    <name type="scientific">Tetraodon nigroviridis</name>
    <name type="common">Spotted green pufferfish</name>
    <name type="synonym">Chelonodon nigroviridis</name>
    <dbReference type="NCBI Taxonomy" id="99883"/>
    <lineage>
        <taxon>Eukaryota</taxon>
        <taxon>Metazoa</taxon>
        <taxon>Chordata</taxon>
        <taxon>Craniata</taxon>
        <taxon>Vertebrata</taxon>
        <taxon>Euteleostomi</taxon>
        <taxon>Actinopterygii</taxon>
        <taxon>Neopterygii</taxon>
        <taxon>Teleostei</taxon>
        <taxon>Neoteleostei</taxon>
        <taxon>Acanthomorphata</taxon>
        <taxon>Eupercaria</taxon>
        <taxon>Tetraodontiformes</taxon>
        <taxon>Tetradontoidea</taxon>
        <taxon>Tetraodontidae</taxon>
        <taxon>Tetraodon</taxon>
    </lineage>
</organism>
<dbReference type="KEGG" id="tng:GSTEN00004730G001"/>
<name>Q4T9I2_TETNG</name>
<reference evidence="1" key="1">
    <citation type="journal article" date="2004" name="Nature">
        <title>Genome duplication in the teleost fish Tetraodon nigroviridis reveals the early vertebrate proto-karyotype.</title>
        <authorList>
            <person name="Jaillon O."/>
            <person name="Aury J.-M."/>
            <person name="Brunet F."/>
            <person name="Petit J.-L."/>
            <person name="Stange-Thomann N."/>
            <person name="Mauceli E."/>
            <person name="Bouneau L."/>
            <person name="Fischer C."/>
            <person name="Ozouf-Costaz C."/>
            <person name="Bernot A."/>
            <person name="Nicaud S."/>
            <person name="Jaffe D."/>
            <person name="Fisher S."/>
            <person name="Lutfalla G."/>
            <person name="Dossat C."/>
            <person name="Segurens B."/>
            <person name="Dasilva C."/>
            <person name="Salanoubat M."/>
            <person name="Levy M."/>
            <person name="Boudet N."/>
            <person name="Castellano S."/>
            <person name="Anthouard V."/>
            <person name="Jubin C."/>
            <person name="Castelli V."/>
            <person name="Katinka M."/>
            <person name="Vacherie B."/>
            <person name="Biemont C."/>
            <person name="Skalli Z."/>
            <person name="Cattolico L."/>
            <person name="Poulain J."/>
            <person name="De Berardinis V."/>
            <person name="Cruaud C."/>
            <person name="Duprat S."/>
            <person name="Brottier P."/>
            <person name="Coutanceau J.-P."/>
            <person name="Gouzy J."/>
            <person name="Parra G."/>
            <person name="Lardier G."/>
            <person name="Chapple C."/>
            <person name="McKernan K.J."/>
            <person name="McEwan P."/>
            <person name="Bosak S."/>
            <person name="Kellis M."/>
            <person name="Volff J.-N."/>
            <person name="Guigo R."/>
            <person name="Zody M.C."/>
            <person name="Mesirov J."/>
            <person name="Lindblad-Toh K."/>
            <person name="Birren B."/>
            <person name="Nusbaum C."/>
            <person name="Kahn D."/>
            <person name="Robinson-Rechavi M."/>
            <person name="Laudet V."/>
            <person name="Schachter V."/>
            <person name="Quetier F."/>
            <person name="Saurin W."/>
            <person name="Scarpelli C."/>
            <person name="Wincker P."/>
            <person name="Lander E.S."/>
            <person name="Weissenbach J."/>
            <person name="Roest Crollius H."/>
        </authorList>
    </citation>
    <scope>NUCLEOTIDE SEQUENCE [LARGE SCALE GENOMIC DNA]</scope>
</reference>
<proteinExistence type="predicted"/>
<protein>
    <submittedName>
        <fullName evidence="1">(spotted green pufferfish) hypothetical protein</fullName>
    </submittedName>
</protein>